<gene>
    <name evidence="1" type="ORF">BN201_0083</name>
</gene>
<accession>A0A0B7MRQ4</accession>
<reference evidence="1 2" key="1">
    <citation type="submission" date="2012-08" db="EMBL/GenBank/DDBJ databases">
        <title>Selection and characterization of a candidate therapeutic bacteriophage that lyses the German Escherichia coli O104:H4 outbreak strain.</title>
        <authorList>
            <person name="Merabishvilli M."/>
            <person name="De Vos D."/>
            <person name="Verbeken G."/>
            <person name="Kropinski A."/>
            <person name="Vandenheuvel D."/>
            <person name="Lavigne R."/>
            <person name="Wattiau P."/>
            <person name="Mast J."/>
            <person name="Ragimbeau C."/>
            <person name="Mossong J."/>
            <person name="Scheres J."/>
            <person name="Chanishvili N."/>
            <person name="Vaneechoutte M."/>
            <person name="Pirnay J.P."/>
        </authorList>
    </citation>
    <scope>NUCLEOTIDE SEQUENCE [LARGE SCALE GENOMIC DNA]</scope>
</reference>
<dbReference type="GeneID" id="23301126"/>
<dbReference type="Proteomes" id="UP000203896">
    <property type="component" value="Segment"/>
</dbReference>
<name>A0A0B7MRQ4_9CAUD</name>
<sequence length="116" mass="13177">MNIDIQRLIDHLHAGIPYHGDVTRDILDVLEYTQQVINEKQALESRIDEAIGNIATEDELDNHFGPVLDALMAARDTKLKQDKQEFILDGLARYHNAIDIMNNQHDYAISVLRGLA</sequence>
<evidence type="ECO:0000313" key="2">
    <source>
        <dbReference type="Proteomes" id="UP000203896"/>
    </source>
</evidence>
<dbReference type="KEGG" id="vg:23301126"/>
<evidence type="ECO:0000313" key="1">
    <source>
        <dbReference type="EMBL" id="CEO90686.1"/>
    </source>
</evidence>
<dbReference type="OrthoDB" id="17819at10239"/>
<proteinExistence type="predicted"/>
<organism evidence="1 2">
    <name type="scientific">Enterobacteria phage GEC-3S</name>
    <dbReference type="NCBI Taxonomy" id="1222338"/>
    <lineage>
        <taxon>Viruses</taxon>
        <taxon>Duplodnaviria</taxon>
        <taxon>Heunggongvirae</taxon>
        <taxon>Uroviricota</taxon>
        <taxon>Caudoviricetes</taxon>
        <taxon>Pantevenvirales</taxon>
        <taxon>Straboviridae</taxon>
        <taxon>Krischvirus</taxon>
        <taxon>Krischvirus gec3s</taxon>
    </lineage>
</organism>
<protein>
    <submittedName>
        <fullName evidence="1">Uncharacterized protein</fullName>
    </submittedName>
</protein>
<dbReference type="EMBL" id="HE978309">
    <property type="protein sequence ID" value="CEO90686.1"/>
    <property type="molecule type" value="Genomic_DNA"/>
</dbReference>
<keyword evidence="2" id="KW-1185">Reference proteome</keyword>
<dbReference type="RefSeq" id="YP_009118766.1">
    <property type="nucleotide sequence ID" value="NC_025425.1"/>
</dbReference>